<reference evidence="2" key="1">
    <citation type="journal article" date="2018" name="DNA Res.">
        <title>Multiple hybrid de novo genome assembly of finger millet, an orphan allotetraploid crop.</title>
        <authorList>
            <person name="Hatakeyama M."/>
            <person name="Aluri S."/>
            <person name="Balachadran M.T."/>
            <person name="Sivarajan S.R."/>
            <person name="Patrignani A."/>
            <person name="Gruter S."/>
            <person name="Poveda L."/>
            <person name="Shimizu-Inatsugi R."/>
            <person name="Baeten J."/>
            <person name="Francoijs K.J."/>
            <person name="Nataraja K.N."/>
            <person name="Reddy Y.A.N."/>
            <person name="Phadnis S."/>
            <person name="Ravikumar R.L."/>
            <person name="Schlapbach R."/>
            <person name="Sreeman S.M."/>
            <person name="Shimizu K.K."/>
        </authorList>
    </citation>
    <scope>NUCLEOTIDE SEQUENCE</scope>
</reference>
<dbReference type="Pfam" id="PF25246">
    <property type="entry name" value="Nodulin_N"/>
    <property type="match status" value="1"/>
</dbReference>
<dbReference type="InterPro" id="IPR039325">
    <property type="entry name" value="NDX"/>
</dbReference>
<comment type="caution">
    <text evidence="2">The sequence shown here is derived from an EMBL/GenBank/DDBJ whole genome shotgun (WGS) entry which is preliminary data.</text>
</comment>
<evidence type="ECO:0000313" key="2">
    <source>
        <dbReference type="EMBL" id="GJN05026.1"/>
    </source>
</evidence>
<keyword evidence="3" id="KW-1185">Reference proteome</keyword>
<evidence type="ECO:0000259" key="1">
    <source>
        <dbReference type="Pfam" id="PF25246"/>
    </source>
</evidence>
<name>A0AAV5D3P0_ELECO</name>
<proteinExistence type="predicted"/>
<gene>
    <name evidence="2" type="primary">ga22621</name>
    <name evidence="2" type="ORF">PR202_ga22621</name>
</gene>
<evidence type="ECO:0000313" key="3">
    <source>
        <dbReference type="Proteomes" id="UP001054889"/>
    </source>
</evidence>
<dbReference type="Proteomes" id="UP001054889">
    <property type="component" value="Unassembled WGS sequence"/>
</dbReference>
<organism evidence="2 3">
    <name type="scientific">Eleusine coracana subsp. coracana</name>
    <dbReference type="NCBI Taxonomy" id="191504"/>
    <lineage>
        <taxon>Eukaryota</taxon>
        <taxon>Viridiplantae</taxon>
        <taxon>Streptophyta</taxon>
        <taxon>Embryophyta</taxon>
        <taxon>Tracheophyta</taxon>
        <taxon>Spermatophyta</taxon>
        <taxon>Magnoliopsida</taxon>
        <taxon>Liliopsida</taxon>
        <taxon>Poales</taxon>
        <taxon>Poaceae</taxon>
        <taxon>PACMAD clade</taxon>
        <taxon>Chloridoideae</taxon>
        <taxon>Cynodonteae</taxon>
        <taxon>Eleusininae</taxon>
        <taxon>Eleusine</taxon>
    </lineage>
</organism>
<dbReference type="PANTHER" id="PTHR35743">
    <property type="entry name" value="NODULIN HOMEOBOX"/>
    <property type="match status" value="1"/>
</dbReference>
<dbReference type="InterPro" id="IPR057287">
    <property type="entry name" value="Ndx_N"/>
</dbReference>
<dbReference type="PANTHER" id="PTHR35743:SF1">
    <property type="entry name" value="NODULIN HOMEOBOX"/>
    <property type="match status" value="1"/>
</dbReference>
<dbReference type="EMBL" id="BQKI01000011">
    <property type="protein sequence ID" value="GJN05026.1"/>
    <property type="molecule type" value="Genomic_DNA"/>
</dbReference>
<protein>
    <recommendedName>
        <fullName evidence="1">Nodulin homeobox N-terminal domain-containing protein</fullName>
    </recommendedName>
</protein>
<accession>A0AAV5D3P0</accession>
<reference evidence="2" key="2">
    <citation type="submission" date="2021-12" db="EMBL/GenBank/DDBJ databases">
        <title>Resequencing data analysis of finger millet.</title>
        <authorList>
            <person name="Hatakeyama M."/>
            <person name="Aluri S."/>
            <person name="Balachadran M.T."/>
            <person name="Sivarajan S.R."/>
            <person name="Poveda L."/>
            <person name="Shimizu-Inatsugi R."/>
            <person name="Schlapbach R."/>
            <person name="Sreeman S.M."/>
            <person name="Shimizu K.K."/>
        </authorList>
    </citation>
    <scope>NUCLEOTIDE SEQUENCE</scope>
</reference>
<dbReference type="AlphaFoldDB" id="A0AAV5D3P0"/>
<feature type="domain" description="Nodulin homeobox N-terminal" evidence="1">
    <location>
        <begin position="3"/>
        <end position="53"/>
    </location>
</feature>
<dbReference type="GO" id="GO:0009908">
    <property type="term" value="P:flower development"/>
    <property type="evidence" value="ECO:0007669"/>
    <property type="project" value="InterPro"/>
</dbReference>
<dbReference type="GO" id="GO:0003697">
    <property type="term" value="F:single-stranded DNA binding"/>
    <property type="evidence" value="ECO:0007669"/>
    <property type="project" value="InterPro"/>
</dbReference>
<sequence>MSTEQERDLFLLKFQNYLASEGPKPIVDQQASADVKATTVCRNLGSLSDYAKSLIPNLLNEEDVQLLSDFSEKLQSWCKSQVGQGTIQV</sequence>